<dbReference type="NCBIfam" id="TIGR00229">
    <property type="entry name" value="sensory_box"/>
    <property type="match status" value="1"/>
</dbReference>
<feature type="coiled-coil region" evidence="7">
    <location>
        <begin position="278"/>
        <end position="337"/>
    </location>
</feature>
<keyword evidence="5" id="KW-0479">Metal-binding</keyword>
<dbReference type="PROSITE" id="PS50109">
    <property type="entry name" value="HIS_KIN"/>
    <property type="match status" value="1"/>
</dbReference>
<dbReference type="CDD" id="cd00130">
    <property type="entry name" value="PAS"/>
    <property type="match status" value="1"/>
</dbReference>
<dbReference type="InterPro" id="IPR000014">
    <property type="entry name" value="PAS"/>
</dbReference>
<dbReference type="SMART" id="SM00387">
    <property type="entry name" value="HATPase_c"/>
    <property type="match status" value="1"/>
</dbReference>
<dbReference type="NCBIfam" id="NF033749">
    <property type="entry name" value="bact_hemeryth"/>
    <property type="match status" value="1"/>
</dbReference>
<dbReference type="NCBIfam" id="TIGR02481">
    <property type="entry name" value="hemeryth_dom"/>
    <property type="match status" value="1"/>
</dbReference>
<evidence type="ECO:0000256" key="4">
    <source>
        <dbReference type="ARBA" id="ARBA00022553"/>
    </source>
</evidence>
<evidence type="ECO:0000313" key="11">
    <source>
        <dbReference type="EMBL" id="MCQ8180753.1"/>
    </source>
</evidence>
<dbReference type="EMBL" id="JANIBM010000005">
    <property type="protein sequence ID" value="MCQ8180753.1"/>
    <property type="molecule type" value="Genomic_DNA"/>
</dbReference>
<keyword evidence="12" id="KW-1185">Reference proteome</keyword>
<evidence type="ECO:0000256" key="2">
    <source>
        <dbReference type="ARBA" id="ARBA00010587"/>
    </source>
</evidence>
<dbReference type="PROSITE" id="PS50113">
    <property type="entry name" value="PAC"/>
    <property type="match status" value="1"/>
</dbReference>
<dbReference type="InterPro" id="IPR012312">
    <property type="entry name" value="Hemerythrin-like"/>
</dbReference>
<dbReference type="PANTHER" id="PTHR43065:SF50">
    <property type="entry name" value="HISTIDINE KINASE"/>
    <property type="match status" value="1"/>
</dbReference>
<sequence>MSILTWNDQLLVGIDSVDSQHQTLVELINKLDELVAVGGDGEGLVATVGELADYTAYHFRHEEELMVSAGFNPELFAKHREEHREFVDKIRRVQFEAERDRSAVSRDLLDFLVDWLCHHILKTDKLMAISLNRGVDAAQIEIDRHEHLDVLHSNLYSALRESEERFKDLADNLPALIWITNAKHMPIFCNRFWFKTFGLQRNELEKQRWMSVIHPDDRALVMVAYSKAAGEKTKLKIEYRLLGPESKITWILETAAPRIRRNGEFAGLMGCGMDITLRKKAEAALSRLNQQLEEQVAARTRELTAANQTLESEKNQQIELNRQLQEAQAHLVQAEKMASIGQLAAGVAHEINNPLGYIYSNLNTLQEYIDQLGVAATLAERLAESLPTGHPAGAEFCAFKNRVDLDFIKADAADLVRESLEGATRAKNIVQDLRDFSRIDKQEQAVFDLEAGLDATLNIVNNELKYKAEVVKQYGGIKPFACVGAQLNQVFMNLLVNAAQAIPDFGKITISTGYRDADWVFVEIADTGSGMSEDVKAKIFDPFFTTKPVGKGTGLGLSLSYKIIKDHQGYIQVDSVPGQGTVFRILLPLPTATLAPKLP</sequence>
<dbReference type="CDD" id="cd12107">
    <property type="entry name" value="Hemerythrin"/>
    <property type="match status" value="1"/>
</dbReference>
<gene>
    <name evidence="11" type="ORF">NP603_06515</name>
</gene>
<dbReference type="InterPro" id="IPR036890">
    <property type="entry name" value="HATPase_C_sf"/>
</dbReference>
<dbReference type="InterPro" id="IPR036097">
    <property type="entry name" value="HisK_dim/P_sf"/>
</dbReference>
<comment type="catalytic activity">
    <reaction evidence="1">
        <text>ATP + protein L-histidine = ADP + protein N-phospho-L-histidine.</text>
        <dbReference type="EC" id="2.7.13.3"/>
    </reaction>
</comment>
<dbReference type="SUPFAM" id="SSF47384">
    <property type="entry name" value="Homodimeric domain of signal transducing histidine kinase"/>
    <property type="match status" value="1"/>
</dbReference>
<evidence type="ECO:0000256" key="3">
    <source>
        <dbReference type="ARBA" id="ARBA00012438"/>
    </source>
</evidence>
<evidence type="ECO:0000256" key="1">
    <source>
        <dbReference type="ARBA" id="ARBA00000085"/>
    </source>
</evidence>
<evidence type="ECO:0000259" key="9">
    <source>
        <dbReference type="PROSITE" id="PS50112"/>
    </source>
</evidence>
<name>A0ABT1UFX0_9GAMM</name>
<dbReference type="Gene3D" id="1.10.287.130">
    <property type="match status" value="1"/>
</dbReference>
<dbReference type="SMART" id="SM00388">
    <property type="entry name" value="HisKA"/>
    <property type="match status" value="1"/>
</dbReference>
<dbReference type="PANTHER" id="PTHR43065">
    <property type="entry name" value="SENSOR HISTIDINE KINASE"/>
    <property type="match status" value="1"/>
</dbReference>
<protein>
    <recommendedName>
        <fullName evidence="3">histidine kinase</fullName>
        <ecNumber evidence="3">2.7.13.3</ecNumber>
    </recommendedName>
</protein>
<dbReference type="SMART" id="SM00086">
    <property type="entry name" value="PAC"/>
    <property type="match status" value="1"/>
</dbReference>
<dbReference type="SUPFAM" id="SSF47188">
    <property type="entry name" value="Hemerythrin-like"/>
    <property type="match status" value="1"/>
</dbReference>
<accession>A0ABT1UFX0</accession>
<dbReference type="Gene3D" id="3.30.450.20">
    <property type="entry name" value="PAS domain"/>
    <property type="match status" value="1"/>
</dbReference>
<dbReference type="Pfam" id="PF01814">
    <property type="entry name" value="Hemerythrin"/>
    <property type="match status" value="1"/>
</dbReference>
<dbReference type="InterPro" id="IPR013655">
    <property type="entry name" value="PAS_fold_3"/>
</dbReference>
<keyword evidence="7" id="KW-0175">Coiled coil</keyword>
<reference evidence="11 12" key="1">
    <citation type="submission" date="2022-07" db="EMBL/GenBank/DDBJ databases">
        <title>Methylomonas rivi sp. nov., Methylomonas rosea sp. nov., Methylomonas aureus sp. nov. and Methylomonas subterranea sp. nov., four novel methanotrophs isolated from a freshwater creek and the deep terrestrial subsurface.</title>
        <authorList>
            <person name="Abin C."/>
            <person name="Sankaranarayanan K."/>
            <person name="Garner C."/>
            <person name="Sindelar R."/>
            <person name="Kotary K."/>
            <person name="Garner R."/>
            <person name="Barclay S."/>
            <person name="Lawson P."/>
            <person name="Krumholz L."/>
        </authorList>
    </citation>
    <scope>NUCLEOTIDE SEQUENCE [LARGE SCALE GENOMIC DNA]</scope>
    <source>
        <strain evidence="11 12">SURF-1</strain>
    </source>
</reference>
<dbReference type="SUPFAM" id="SSF55874">
    <property type="entry name" value="ATPase domain of HSP90 chaperone/DNA topoisomerase II/histidine kinase"/>
    <property type="match status" value="1"/>
</dbReference>
<keyword evidence="6" id="KW-0408">Iron</keyword>
<dbReference type="RefSeq" id="WP_256610110.1">
    <property type="nucleotide sequence ID" value="NZ_JANIBM010000005.1"/>
</dbReference>
<dbReference type="Gene3D" id="3.30.565.10">
    <property type="entry name" value="Histidine kinase-like ATPase, C-terminal domain"/>
    <property type="match status" value="1"/>
</dbReference>
<dbReference type="SMART" id="SM00091">
    <property type="entry name" value="PAS"/>
    <property type="match status" value="1"/>
</dbReference>
<dbReference type="Pfam" id="PF08447">
    <property type="entry name" value="PAS_3"/>
    <property type="match status" value="1"/>
</dbReference>
<dbReference type="Gene3D" id="1.20.120.50">
    <property type="entry name" value="Hemerythrin-like"/>
    <property type="match status" value="1"/>
</dbReference>
<dbReference type="Proteomes" id="UP001524569">
    <property type="component" value="Unassembled WGS sequence"/>
</dbReference>
<comment type="caution">
    <text evidence="11">The sequence shown here is derived from an EMBL/GenBank/DDBJ whole genome shotgun (WGS) entry which is preliminary data.</text>
</comment>
<evidence type="ECO:0000259" key="10">
    <source>
        <dbReference type="PROSITE" id="PS50113"/>
    </source>
</evidence>
<feature type="domain" description="PAC" evidence="10">
    <location>
        <begin position="235"/>
        <end position="287"/>
    </location>
</feature>
<dbReference type="CDD" id="cd00082">
    <property type="entry name" value="HisKA"/>
    <property type="match status" value="1"/>
</dbReference>
<dbReference type="InterPro" id="IPR012827">
    <property type="entry name" value="Hemerythrin_metal-bd"/>
</dbReference>
<dbReference type="InterPro" id="IPR003661">
    <property type="entry name" value="HisK_dim/P_dom"/>
</dbReference>
<dbReference type="SUPFAM" id="SSF55785">
    <property type="entry name" value="PYP-like sensor domain (PAS domain)"/>
    <property type="match status" value="1"/>
</dbReference>
<dbReference type="InterPro" id="IPR005467">
    <property type="entry name" value="His_kinase_dom"/>
</dbReference>
<proteinExistence type="inferred from homology"/>
<evidence type="ECO:0000313" key="12">
    <source>
        <dbReference type="Proteomes" id="UP001524569"/>
    </source>
</evidence>
<dbReference type="InterPro" id="IPR035965">
    <property type="entry name" value="PAS-like_dom_sf"/>
</dbReference>
<dbReference type="InterPro" id="IPR004358">
    <property type="entry name" value="Sig_transdc_His_kin-like_C"/>
</dbReference>
<dbReference type="PROSITE" id="PS50112">
    <property type="entry name" value="PAS"/>
    <property type="match status" value="1"/>
</dbReference>
<feature type="domain" description="Histidine kinase" evidence="8">
    <location>
        <begin position="346"/>
        <end position="591"/>
    </location>
</feature>
<organism evidence="11 12">
    <name type="scientific">Methylomonas aurea</name>
    <dbReference type="NCBI Taxonomy" id="2952224"/>
    <lineage>
        <taxon>Bacteria</taxon>
        <taxon>Pseudomonadati</taxon>
        <taxon>Pseudomonadota</taxon>
        <taxon>Gammaproteobacteria</taxon>
        <taxon>Methylococcales</taxon>
        <taxon>Methylococcaceae</taxon>
        <taxon>Methylomonas</taxon>
    </lineage>
</organism>
<dbReference type="Pfam" id="PF02518">
    <property type="entry name" value="HATPase_c"/>
    <property type="match status" value="1"/>
</dbReference>
<dbReference type="PRINTS" id="PR00344">
    <property type="entry name" value="BCTRLSENSOR"/>
</dbReference>
<evidence type="ECO:0000256" key="5">
    <source>
        <dbReference type="ARBA" id="ARBA00022723"/>
    </source>
</evidence>
<comment type="similarity">
    <text evidence="2">Belongs to the hemerythrin family.</text>
</comment>
<feature type="domain" description="PAS" evidence="9">
    <location>
        <begin position="162"/>
        <end position="232"/>
    </location>
</feature>
<dbReference type="InterPro" id="IPR000700">
    <property type="entry name" value="PAS-assoc_C"/>
</dbReference>
<evidence type="ECO:0000256" key="6">
    <source>
        <dbReference type="ARBA" id="ARBA00023004"/>
    </source>
</evidence>
<dbReference type="InterPro" id="IPR003594">
    <property type="entry name" value="HATPase_dom"/>
</dbReference>
<keyword evidence="4" id="KW-0597">Phosphoprotein</keyword>
<evidence type="ECO:0000256" key="7">
    <source>
        <dbReference type="SAM" id="Coils"/>
    </source>
</evidence>
<dbReference type="EC" id="2.7.13.3" evidence="3"/>
<evidence type="ECO:0000259" key="8">
    <source>
        <dbReference type="PROSITE" id="PS50109"/>
    </source>
</evidence>
<dbReference type="InterPro" id="IPR001610">
    <property type="entry name" value="PAC"/>
</dbReference>
<dbReference type="InterPro" id="IPR035938">
    <property type="entry name" value="Hemerythrin-like_sf"/>
</dbReference>